<gene>
    <name evidence="1" type="ORF">PQO05_06935</name>
</gene>
<accession>A0ABY7TBP9</accession>
<name>A0ABY7TBP9_9SPHI</name>
<evidence type="ECO:0000313" key="2">
    <source>
        <dbReference type="Proteomes" id="UP001216139"/>
    </source>
</evidence>
<dbReference type="Proteomes" id="UP001216139">
    <property type="component" value="Chromosome"/>
</dbReference>
<dbReference type="EMBL" id="CP117167">
    <property type="protein sequence ID" value="WCT13669.1"/>
    <property type="molecule type" value="Genomic_DNA"/>
</dbReference>
<evidence type="ECO:0000313" key="1">
    <source>
        <dbReference type="EMBL" id="WCT13669.1"/>
    </source>
</evidence>
<reference evidence="1 2" key="1">
    <citation type="submission" date="2023-02" db="EMBL/GenBank/DDBJ databases">
        <title>Genome sequence of Mucilaginibacter jinjuensis strain KACC 16571.</title>
        <authorList>
            <person name="Kim S."/>
            <person name="Heo J."/>
            <person name="Kwon S.-W."/>
        </authorList>
    </citation>
    <scope>NUCLEOTIDE SEQUENCE [LARGE SCALE GENOMIC DNA]</scope>
    <source>
        <strain evidence="1 2">KACC 16571</strain>
    </source>
</reference>
<evidence type="ECO:0008006" key="3">
    <source>
        <dbReference type="Google" id="ProtNLM"/>
    </source>
</evidence>
<proteinExistence type="predicted"/>
<keyword evidence="2" id="KW-1185">Reference proteome</keyword>
<dbReference type="RefSeq" id="WP_273631975.1">
    <property type="nucleotide sequence ID" value="NZ_CP117167.1"/>
</dbReference>
<protein>
    <recommendedName>
        <fullName evidence="3">Peptidase S74 domain-containing protein</fullName>
    </recommendedName>
</protein>
<organism evidence="1 2">
    <name type="scientific">Mucilaginibacter jinjuensis</name>
    <dbReference type="NCBI Taxonomy" id="1176721"/>
    <lineage>
        <taxon>Bacteria</taxon>
        <taxon>Pseudomonadati</taxon>
        <taxon>Bacteroidota</taxon>
        <taxon>Sphingobacteriia</taxon>
        <taxon>Sphingobacteriales</taxon>
        <taxon>Sphingobacteriaceae</taxon>
        <taxon>Mucilaginibacter</taxon>
    </lineage>
</organism>
<sequence>MNTSTDANGYGIIQSISASGSAWGNSIINPNGGNVGIGTTQPDKTLTANGVIHTTEVLVDQFVPAPDYVFDKDYDLTSLKDVKSYIDQNHHLPEILSAAQVAKEGINLGEMNAKLLKKIEELTLYLIQQKEDSEIKFTNQQIQIDE</sequence>